<dbReference type="AlphaFoldDB" id="A0A1I5YKX4"/>
<sequence>MMVKKYLKPIFFWVLFILGILILSRSVKLAYREISNFMIDRGIGLNKDLYTLFLEQCIKKNILIGLILSILGGFGGLINMNKK</sequence>
<reference evidence="2 3" key="1">
    <citation type="submission" date="2016-10" db="EMBL/GenBank/DDBJ databases">
        <authorList>
            <person name="de Groot N.N."/>
        </authorList>
    </citation>
    <scope>NUCLEOTIDE SEQUENCE [LARGE SCALE GENOMIC DNA]</scope>
    <source>
        <strain evidence="2 3">DSM 20678</strain>
    </source>
</reference>
<protein>
    <submittedName>
        <fullName evidence="2">Uncharacterized protein</fullName>
    </submittedName>
</protein>
<keyword evidence="1" id="KW-1133">Transmembrane helix</keyword>
<dbReference type="RefSeq" id="WP_092282842.1">
    <property type="nucleotide sequence ID" value="NZ_FOXR01000051.1"/>
</dbReference>
<dbReference type="EMBL" id="FOXR01000051">
    <property type="protein sequence ID" value="SFQ44812.1"/>
    <property type="molecule type" value="Genomic_DNA"/>
</dbReference>
<keyword evidence="1" id="KW-0812">Transmembrane</keyword>
<feature type="transmembrane region" description="Helical" evidence="1">
    <location>
        <begin position="62"/>
        <end position="80"/>
    </location>
</feature>
<keyword evidence="1" id="KW-0472">Membrane</keyword>
<organism evidence="2 3">
    <name type="scientific">Caldicoprobacter faecalis</name>
    <dbReference type="NCBI Taxonomy" id="937334"/>
    <lineage>
        <taxon>Bacteria</taxon>
        <taxon>Bacillati</taxon>
        <taxon>Bacillota</taxon>
        <taxon>Clostridia</taxon>
        <taxon>Caldicoprobacterales</taxon>
        <taxon>Caldicoprobacteraceae</taxon>
        <taxon>Caldicoprobacter</taxon>
    </lineage>
</organism>
<evidence type="ECO:0000313" key="2">
    <source>
        <dbReference type="EMBL" id="SFQ44812.1"/>
    </source>
</evidence>
<name>A0A1I5YKX4_9FIRM</name>
<keyword evidence="3" id="KW-1185">Reference proteome</keyword>
<dbReference type="Proteomes" id="UP000198577">
    <property type="component" value="Unassembled WGS sequence"/>
</dbReference>
<accession>A0A1I5YKX4</accession>
<proteinExistence type="predicted"/>
<evidence type="ECO:0000313" key="3">
    <source>
        <dbReference type="Proteomes" id="UP000198577"/>
    </source>
</evidence>
<gene>
    <name evidence="2" type="ORF">SAMN05444406_1518</name>
</gene>
<evidence type="ECO:0000256" key="1">
    <source>
        <dbReference type="SAM" id="Phobius"/>
    </source>
</evidence>